<evidence type="ECO:0000313" key="5">
    <source>
        <dbReference type="Proteomes" id="UP000053780"/>
    </source>
</evidence>
<dbReference type="Pfam" id="PF12796">
    <property type="entry name" value="Ank_2"/>
    <property type="match status" value="1"/>
</dbReference>
<dbReference type="SMART" id="SM00248">
    <property type="entry name" value="ANK"/>
    <property type="match status" value="3"/>
</dbReference>
<dbReference type="AlphaFoldDB" id="T0LCE5"/>
<dbReference type="Proteomes" id="UP000053780">
    <property type="component" value="Unassembled WGS sequence"/>
</dbReference>
<feature type="repeat" description="ANK" evidence="3">
    <location>
        <begin position="252"/>
        <end position="284"/>
    </location>
</feature>
<dbReference type="VEuPathDB" id="MicrosporidiaDB:NAPIS_ORF00476"/>
<organism evidence="4 5">
    <name type="scientific">Vairimorpha apis BRL 01</name>
    <dbReference type="NCBI Taxonomy" id="1037528"/>
    <lineage>
        <taxon>Eukaryota</taxon>
        <taxon>Fungi</taxon>
        <taxon>Fungi incertae sedis</taxon>
        <taxon>Microsporidia</taxon>
        <taxon>Nosematidae</taxon>
        <taxon>Vairimorpha</taxon>
    </lineage>
</organism>
<keyword evidence="1" id="KW-0677">Repeat</keyword>
<keyword evidence="5" id="KW-1185">Reference proteome</keyword>
<dbReference type="PROSITE" id="PS50297">
    <property type="entry name" value="ANK_REP_REGION"/>
    <property type="match status" value="1"/>
</dbReference>
<dbReference type="HOGENOM" id="CLU_049065_0_0_1"/>
<gene>
    <name evidence="4" type="ORF">NAPIS_ORF00476</name>
</gene>
<evidence type="ECO:0000313" key="4">
    <source>
        <dbReference type="EMBL" id="EQB61949.1"/>
    </source>
</evidence>
<dbReference type="InterPro" id="IPR002110">
    <property type="entry name" value="Ankyrin_rpt"/>
</dbReference>
<evidence type="ECO:0000256" key="2">
    <source>
        <dbReference type="ARBA" id="ARBA00023043"/>
    </source>
</evidence>
<dbReference type="PANTHER" id="PTHR24198">
    <property type="entry name" value="ANKYRIN REPEAT AND PROTEIN KINASE DOMAIN-CONTAINING PROTEIN"/>
    <property type="match status" value="1"/>
</dbReference>
<protein>
    <submittedName>
        <fullName evidence="4">Ankyrin repeat protein</fullName>
    </submittedName>
</protein>
<dbReference type="PROSITE" id="PS50088">
    <property type="entry name" value="ANK_REPEAT"/>
    <property type="match status" value="1"/>
</dbReference>
<keyword evidence="2 3" id="KW-0040">ANK repeat</keyword>
<reference evidence="4 5" key="1">
    <citation type="journal article" date="2013" name="BMC Genomics">
        <title>Genome sequencing and comparative genomics of honey bee microsporidia, Nosema apis reveal novel insights into host-parasite interactions.</title>
        <authorList>
            <person name="Chen Yp."/>
            <person name="Pettis J.S."/>
            <person name="Zhao Y."/>
            <person name="Liu X."/>
            <person name="Tallon L.J."/>
            <person name="Sadzewicz L.D."/>
            <person name="Li R."/>
            <person name="Zheng H."/>
            <person name="Huang S."/>
            <person name="Zhang X."/>
            <person name="Hamilton M.C."/>
            <person name="Pernal S.F."/>
            <person name="Melathopoulos A.P."/>
            <person name="Yan X."/>
            <person name="Evans J.D."/>
        </authorList>
    </citation>
    <scope>NUCLEOTIDE SEQUENCE [LARGE SCALE GENOMIC DNA]</scope>
    <source>
        <strain evidence="4 5">BRL 01</strain>
    </source>
</reference>
<dbReference type="SUPFAM" id="SSF48403">
    <property type="entry name" value="Ankyrin repeat"/>
    <property type="match status" value="1"/>
</dbReference>
<sequence>MVISEIKEILLDFCEYPDFIKTDMNSSKQKDILFKLLNLTHHYKQKGILSSKTPSNFVYTTVYSRQYFHKLHLLKLSLIDDTPLEKNFQINLQFCNVLNYIFILAMLKNKTQLVKFLLDSGFPKSINSSIFNTEMTPTYFMLSCVLKNNMYNLFLNYSPNHNITWNGLSKWNFITTRQYELIYSPEIIQYSNFCFVFCTNFAILKILTIYSIDFKQSYGKLTPLHVSTYTGDLNMLLTFLIKTKNLDVQDEKGYTCLHIAALHKQYILLELLIRCGGNVNIKDNNNETVKQIYEKDNWIMKKPNVLDNELIVNLVDMDANDIGFKCSSIALDHITQFTNLDY</sequence>
<proteinExistence type="predicted"/>
<dbReference type="Gene3D" id="1.25.40.20">
    <property type="entry name" value="Ankyrin repeat-containing domain"/>
    <property type="match status" value="1"/>
</dbReference>
<name>T0LCE5_9MICR</name>
<dbReference type="PANTHER" id="PTHR24198:SF165">
    <property type="entry name" value="ANKYRIN REPEAT-CONTAINING PROTEIN-RELATED"/>
    <property type="match status" value="1"/>
</dbReference>
<dbReference type="OrthoDB" id="194358at2759"/>
<evidence type="ECO:0000256" key="3">
    <source>
        <dbReference type="PROSITE-ProRule" id="PRU00023"/>
    </source>
</evidence>
<dbReference type="InterPro" id="IPR036770">
    <property type="entry name" value="Ankyrin_rpt-contain_sf"/>
</dbReference>
<evidence type="ECO:0000256" key="1">
    <source>
        <dbReference type="ARBA" id="ARBA00022737"/>
    </source>
</evidence>
<accession>T0LCE5</accession>
<dbReference type="EMBL" id="KE647058">
    <property type="protein sequence ID" value="EQB61949.1"/>
    <property type="molecule type" value="Genomic_DNA"/>
</dbReference>